<feature type="domain" description="Citrate transporter-like" evidence="9">
    <location>
        <begin position="17"/>
        <end position="358"/>
    </location>
</feature>
<name>A0A433V056_ANAVA</name>
<dbReference type="Proteomes" id="UP000276103">
    <property type="component" value="Unassembled WGS sequence"/>
</dbReference>
<organism evidence="10 11">
    <name type="scientific">Trichormus variabilis SAG 1403-4b</name>
    <dbReference type="NCBI Taxonomy" id="447716"/>
    <lineage>
        <taxon>Bacteria</taxon>
        <taxon>Bacillati</taxon>
        <taxon>Cyanobacteriota</taxon>
        <taxon>Cyanophyceae</taxon>
        <taxon>Nostocales</taxon>
        <taxon>Nostocaceae</taxon>
        <taxon>Trichormus</taxon>
    </lineage>
</organism>
<keyword evidence="3" id="KW-0813">Transport</keyword>
<feature type="transmembrane region" description="Helical" evidence="8">
    <location>
        <begin position="379"/>
        <end position="408"/>
    </location>
</feature>
<protein>
    <submittedName>
        <fullName evidence="10">Membrane protein</fullName>
    </submittedName>
</protein>
<dbReference type="EMBL" id="RSCM01000001">
    <property type="protein sequence ID" value="RUS99446.1"/>
    <property type="molecule type" value="Genomic_DNA"/>
</dbReference>
<dbReference type="Pfam" id="PF03600">
    <property type="entry name" value="CitMHS"/>
    <property type="match status" value="1"/>
</dbReference>
<evidence type="ECO:0000256" key="2">
    <source>
        <dbReference type="ARBA" id="ARBA00009843"/>
    </source>
</evidence>
<dbReference type="AlphaFoldDB" id="A0A433V056"/>
<proteinExistence type="inferred from homology"/>
<dbReference type="PANTHER" id="PTHR43568">
    <property type="entry name" value="P PROTEIN"/>
    <property type="match status" value="1"/>
</dbReference>
<evidence type="ECO:0000256" key="6">
    <source>
        <dbReference type="ARBA" id="ARBA00022989"/>
    </source>
</evidence>
<reference evidence="10 11" key="1">
    <citation type="journal article" date="2019" name="Genome Biol. Evol.">
        <title>Day and night: Metabolic profiles and evolutionary relationships of six axenic non-marine cyanobacteria.</title>
        <authorList>
            <person name="Will S.E."/>
            <person name="Henke P."/>
            <person name="Boedeker C."/>
            <person name="Huang S."/>
            <person name="Brinkmann H."/>
            <person name="Rohde M."/>
            <person name="Jarek M."/>
            <person name="Friedl T."/>
            <person name="Seufert S."/>
            <person name="Schumacher M."/>
            <person name="Overmann J."/>
            <person name="Neumann-Schaal M."/>
            <person name="Petersen J."/>
        </authorList>
    </citation>
    <scope>NUCLEOTIDE SEQUENCE [LARGE SCALE GENOMIC DNA]</scope>
    <source>
        <strain evidence="10 11">SAG 1403-4b</strain>
    </source>
</reference>
<keyword evidence="4" id="KW-1003">Cell membrane</keyword>
<keyword evidence="6 8" id="KW-1133">Transmembrane helix</keyword>
<feature type="transmembrane region" description="Helical" evidence="8">
    <location>
        <begin position="97"/>
        <end position="122"/>
    </location>
</feature>
<comment type="subcellular location">
    <subcellularLocation>
        <location evidence="1">Cell membrane</location>
        <topology evidence="1">Multi-pass membrane protein</topology>
    </subcellularLocation>
</comment>
<dbReference type="InterPro" id="IPR000802">
    <property type="entry name" value="Arsenical_pump_ArsB"/>
</dbReference>
<evidence type="ECO:0000256" key="3">
    <source>
        <dbReference type="ARBA" id="ARBA00022448"/>
    </source>
</evidence>
<evidence type="ECO:0000256" key="1">
    <source>
        <dbReference type="ARBA" id="ARBA00004651"/>
    </source>
</evidence>
<dbReference type="GO" id="GO:0015105">
    <property type="term" value="F:arsenite transmembrane transporter activity"/>
    <property type="evidence" value="ECO:0007669"/>
    <property type="project" value="InterPro"/>
</dbReference>
<feature type="transmembrane region" description="Helical" evidence="8">
    <location>
        <begin position="175"/>
        <end position="198"/>
    </location>
</feature>
<evidence type="ECO:0000256" key="5">
    <source>
        <dbReference type="ARBA" id="ARBA00022692"/>
    </source>
</evidence>
<dbReference type="OrthoDB" id="9765532at2"/>
<dbReference type="PRINTS" id="PR00758">
    <property type="entry name" value="ARSENICPUMP"/>
</dbReference>
<accession>A0A433V056</accession>
<dbReference type="RefSeq" id="WP_127051657.1">
    <property type="nucleotide sequence ID" value="NZ_RSCM01000001.1"/>
</dbReference>
<feature type="transmembrane region" description="Helical" evidence="8">
    <location>
        <begin position="60"/>
        <end position="82"/>
    </location>
</feature>
<comment type="similarity">
    <text evidence="2">Belongs to the CitM (TC 2.A.11) transporter family.</text>
</comment>
<dbReference type="InterPro" id="IPR051475">
    <property type="entry name" value="Diverse_Ion_Transporter"/>
</dbReference>
<evidence type="ECO:0000259" key="9">
    <source>
        <dbReference type="Pfam" id="PF03600"/>
    </source>
</evidence>
<dbReference type="InterPro" id="IPR004680">
    <property type="entry name" value="Cit_transptr-like_dom"/>
</dbReference>
<evidence type="ECO:0000256" key="8">
    <source>
        <dbReference type="SAM" id="Phobius"/>
    </source>
</evidence>
<keyword evidence="5 8" id="KW-0812">Transmembrane</keyword>
<evidence type="ECO:0000313" key="10">
    <source>
        <dbReference type="EMBL" id="RUS99446.1"/>
    </source>
</evidence>
<keyword evidence="11" id="KW-1185">Reference proteome</keyword>
<evidence type="ECO:0000256" key="4">
    <source>
        <dbReference type="ARBA" id="ARBA00022475"/>
    </source>
</evidence>
<feature type="transmembrane region" description="Helical" evidence="8">
    <location>
        <begin position="275"/>
        <end position="297"/>
    </location>
</feature>
<feature type="transmembrane region" description="Helical" evidence="8">
    <location>
        <begin position="134"/>
        <end position="155"/>
    </location>
</feature>
<feature type="transmembrane region" description="Helical" evidence="8">
    <location>
        <begin position="219"/>
        <end position="239"/>
    </location>
</feature>
<sequence length="445" mass="47590">MENWQAVFSVIIFISVIVLIMTEWVHLTIAALLGALLLVFANIMTLPEAVGYIGKSHGTLGLFFGVMVLVRAFEPTNIFSYIATQIVILAQGSGKKLLLGIVALVTPICAVLPNATTVMLLAPLIPPMAQEIGVNFVPLLILMVFVANSAGLLTLVGDPATFIVGDAVNISFIDYLWNLSLGGVLAVVSVMVTLPFLFRKIWNTRLDDLAELPHPQINHPRVLMVGGLIVGFVLIFFVIGESLPIPISPAAVALLGAALALLLSHHSRIDTVNNILKDVDWSTLIFFMSIFVLIGGLDKTGVIQSLSGILGTILGKNILLGSLVLLFLVGILSSVIPNIPLVVAMVPLLKQYIVNVGLAPAEVLASDYQGQFPPEVLPLFYAMMFGATLGGNGTLVGASSNIVAAGISEQHGRRISFKTFLHYGIPVMLLQLVTSALYVLVRFLL</sequence>
<comment type="caution">
    <text evidence="10">The sequence shown here is derived from an EMBL/GenBank/DDBJ whole genome shotgun (WGS) entry which is preliminary data.</text>
</comment>
<dbReference type="PANTHER" id="PTHR43568:SF1">
    <property type="entry name" value="P PROTEIN"/>
    <property type="match status" value="1"/>
</dbReference>
<keyword evidence="7 8" id="KW-0472">Membrane</keyword>
<evidence type="ECO:0000313" key="11">
    <source>
        <dbReference type="Proteomes" id="UP000276103"/>
    </source>
</evidence>
<evidence type="ECO:0000256" key="7">
    <source>
        <dbReference type="ARBA" id="ARBA00023136"/>
    </source>
</evidence>
<feature type="transmembrane region" description="Helical" evidence="8">
    <location>
        <begin position="420"/>
        <end position="441"/>
    </location>
</feature>
<feature type="transmembrane region" description="Helical" evidence="8">
    <location>
        <begin position="245"/>
        <end position="263"/>
    </location>
</feature>
<gene>
    <name evidence="10" type="ORF">DSM107003_00300</name>
</gene>
<feature type="transmembrane region" description="Helical" evidence="8">
    <location>
        <begin position="309"/>
        <end position="332"/>
    </location>
</feature>
<dbReference type="GO" id="GO:0005886">
    <property type="term" value="C:plasma membrane"/>
    <property type="evidence" value="ECO:0007669"/>
    <property type="project" value="UniProtKB-SubCell"/>
</dbReference>
<feature type="transmembrane region" description="Helical" evidence="8">
    <location>
        <begin position="6"/>
        <end position="39"/>
    </location>
</feature>